<dbReference type="GO" id="GO:0005938">
    <property type="term" value="C:cell cortex"/>
    <property type="evidence" value="ECO:0007669"/>
    <property type="project" value="TreeGrafter"/>
</dbReference>
<evidence type="ECO:0008006" key="4">
    <source>
        <dbReference type="Google" id="ProtNLM"/>
    </source>
</evidence>
<feature type="non-terminal residue" evidence="2">
    <location>
        <position position="168"/>
    </location>
</feature>
<dbReference type="GO" id="GO:0035091">
    <property type="term" value="F:phosphatidylinositol binding"/>
    <property type="evidence" value="ECO:0007669"/>
    <property type="project" value="TreeGrafter"/>
</dbReference>
<dbReference type="GO" id="GO:0030010">
    <property type="term" value="P:establishment of cell polarity"/>
    <property type="evidence" value="ECO:0007669"/>
    <property type="project" value="TreeGrafter"/>
</dbReference>
<dbReference type="Proteomes" id="UP000230423">
    <property type="component" value="Unassembled WGS sequence"/>
</dbReference>
<dbReference type="PANTHER" id="PTHR16484">
    <property type="entry name" value="PARTITIONING DEFECTIVE 3 RELATED"/>
    <property type="match status" value="1"/>
</dbReference>
<dbReference type="SUPFAM" id="SSF50156">
    <property type="entry name" value="PDZ domain-like"/>
    <property type="match status" value="1"/>
</dbReference>
<accession>A0A2G9TL81</accession>
<name>A0A2G9TL81_TELCI</name>
<protein>
    <recommendedName>
        <fullName evidence="4">PDZ domain-containing protein</fullName>
    </recommendedName>
</protein>
<feature type="region of interest" description="Disordered" evidence="1">
    <location>
        <begin position="67"/>
        <end position="168"/>
    </location>
</feature>
<feature type="compositionally biased region" description="Basic and acidic residues" evidence="1">
    <location>
        <begin position="130"/>
        <end position="168"/>
    </location>
</feature>
<dbReference type="InterPro" id="IPR036034">
    <property type="entry name" value="PDZ_sf"/>
</dbReference>
<gene>
    <name evidence="2" type="ORF">TELCIR_19853</name>
</gene>
<keyword evidence="3" id="KW-1185">Reference proteome</keyword>
<dbReference type="GO" id="GO:0051660">
    <property type="term" value="P:establishment of centrosome localization"/>
    <property type="evidence" value="ECO:0007669"/>
    <property type="project" value="TreeGrafter"/>
</dbReference>
<dbReference type="OrthoDB" id="6264899at2759"/>
<dbReference type="EMBL" id="KZ360208">
    <property type="protein sequence ID" value="PIO58707.1"/>
    <property type="molecule type" value="Genomic_DNA"/>
</dbReference>
<evidence type="ECO:0000256" key="1">
    <source>
        <dbReference type="SAM" id="MobiDB-lite"/>
    </source>
</evidence>
<evidence type="ECO:0000313" key="3">
    <source>
        <dbReference type="Proteomes" id="UP000230423"/>
    </source>
</evidence>
<organism evidence="2 3">
    <name type="scientific">Teladorsagia circumcincta</name>
    <name type="common">Brown stomach worm</name>
    <name type="synonym">Ostertagia circumcincta</name>
    <dbReference type="NCBI Taxonomy" id="45464"/>
    <lineage>
        <taxon>Eukaryota</taxon>
        <taxon>Metazoa</taxon>
        <taxon>Ecdysozoa</taxon>
        <taxon>Nematoda</taxon>
        <taxon>Chromadorea</taxon>
        <taxon>Rhabditida</taxon>
        <taxon>Rhabditina</taxon>
        <taxon>Rhabditomorpha</taxon>
        <taxon>Strongyloidea</taxon>
        <taxon>Trichostrongylidae</taxon>
        <taxon>Teladorsagia</taxon>
    </lineage>
</organism>
<proteinExistence type="predicted"/>
<dbReference type="GO" id="GO:0007155">
    <property type="term" value="P:cell adhesion"/>
    <property type="evidence" value="ECO:0007669"/>
    <property type="project" value="TreeGrafter"/>
</dbReference>
<dbReference type="GO" id="GO:0005912">
    <property type="term" value="C:adherens junction"/>
    <property type="evidence" value="ECO:0007669"/>
    <property type="project" value="TreeGrafter"/>
</dbReference>
<dbReference type="GO" id="GO:0000226">
    <property type="term" value="P:microtubule cytoskeleton organization"/>
    <property type="evidence" value="ECO:0007669"/>
    <property type="project" value="TreeGrafter"/>
</dbReference>
<sequence>MLFKKDKVLHGGAAHKDGRLRVNDRIVGIEELRLEGETNATASEAVSRRLKAIGPTAKYVRLRIQRAKDPPLQSASRSSVESVTGVAARTSVMGTESSSSEDKLSPVEGMDADSGSKLDESELPSVSDPFSREAPSRKSMSEKRGMGAASDPHHIKLFQDIKHQRQTS</sequence>
<dbReference type="GO" id="GO:0008104">
    <property type="term" value="P:intracellular protein localization"/>
    <property type="evidence" value="ECO:0007669"/>
    <property type="project" value="TreeGrafter"/>
</dbReference>
<dbReference type="GO" id="GO:0016324">
    <property type="term" value="C:apical plasma membrane"/>
    <property type="evidence" value="ECO:0007669"/>
    <property type="project" value="TreeGrafter"/>
</dbReference>
<dbReference type="GO" id="GO:0045197">
    <property type="term" value="P:establishment or maintenance of epithelial cell apical/basal polarity"/>
    <property type="evidence" value="ECO:0007669"/>
    <property type="project" value="TreeGrafter"/>
</dbReference>
<feature type="compositionally biased region" description="Polar residues" evidence="1">
    <location>
        <begin position="73"/>
        <end position="82"/>
    </location>
</feature>
<dbReference type="InterPro" id="IPR052213">
    <property type="entry name" value="PAR3"/>
</dbReference>
<dbReference type="PANTHER" id="PTHR16484:SF17">
    <property type="entry name" value="BAZOOKA, ISOFORM B"/>
    <property type="match status" value="1"/>
</dbReference>
<reference evidence="2 3" key="1">
    <citation type="submission" date="2015-09" db="EMBL/GenBank/DDBJ databases">
        <title>Draft genome of the parasitic nematode Teladorsagia circumcincta isolate WARC Sus (inbred).</title>
        <authorList>
            <person name="Mitreva M."/>
        </authorList>
    </citation>
    <scope>NUCLEOTIDE SEQUENCE [LARGE SCALE GENOMIC DNA]</scope>
    <source>
        <strain evidence="2 3">S</strain>
    </source>
</reference>
<dbReference type="AlphaFoldDB" id="A0A2G9TL81"/>
<evidence type="ECO:0000313" key="2">
    <source>
        <dbReference type="EMBL" id="PIO58707.1"/>
    </source>
</evidence>
<dbReference type="Gene3D" id="2.30.42.10">
    <property type="match status" value="1"/>
</dbReference>
<dbReference type="GO" id="GO:0043296">
    <property type="term" value="C:apical junction complex"/>
    <property type="evidence" value="ECO:0007669"/>
    <property type="project" value="TreeGrafter"/>
</dbReference>